<dbReference type="AlphaFoldDB" id="A0A9Q8X3Y2"/>
<sequence>MGFWKDLFVGAVAYKALKQSNPPTIVPPPTCTIVGMKHLGLGSKWKITYIKKDSPNSKRNFTISKGTSGLTSGTDRWKFHWN</sequence>
<proteinExistence type="predicted"/>
<reference evidence="1" key="1">
    <citation type="submission" date="2022-05" db="EMBL/GenBank/DDBJ databases">
        <title>Single-amplified genomics reveal most streamlined microbe among free-living bacteria.</title>
        <authorList>
            <person name="Roda-Garcia J."/>
            <person name="Haro-Moreno J.M."/>
            <person name="Rodriguez-Valera F."/>
            <person name="Almagro-Moreno S."/>
            <person name="Lopez-Perez M."/>
        </authorList>
    </citation>
    <scope>NUCLEOTIDE SEQUENCE</scope>
    <source>
        <strain evidence="1">TMED112-D2-2</strain>
    </source>
</reference>
<name>A0A9Q8X3Y2_9GAMM</name>
<evidence type="ECO:0000313" key="1">
    <source>
        <dbReference type="EMBL" id="URQ63153.1"/>
    </source>
</evidence>
<keyword evidence="2" id="KW-1185">Reference proteome</keyword>
<evidence type="ECO:0000313" key="2">
    <source>
        <dbReference type="Proteomes" id="UP001056381"/>
    </source>
</evidence>
<accession>A0A9Q8X3Y2</accession>
<protein>
    <submittedName>
        <fullName evidence="1">Uncharacterized protein</fullName>
    </submittedName>
</protein>
<dbReference type="EMBL" id="CP097966">
    <property type="protein sequence ID" value="URQ63153.1"/>
    <property type="molecule type" value="Genomic_DNA"/>
</dbReference>
<dbReference type="Proteomes" id="UP001056381">
    <property type="component" value="Chromosome"/>
</dbReference>
<organism evidence="1 2">
    <name type="scientific">SAR86 cluster bacterium</name>
    <dbReference type="NCBI Taxonomy" id="2030880"/>
    <lineage>
        <taxon>Bacteria</taxon>
        <taxon>Pseudomonadati</taxon>
        <taxon>Pseudomonadota</taxon>
        <taxon>Gammaproteobacteria</taxon>
        <taxon>SAR86 cluster</taxon>
    </lineage>
</organism>
<gene>
    <name evidence="1" type="ORF">M9B40_05360</name>
</gene>